<dbReference type="Proteomes" id="UP000324800">
    <property type="component" value="Unassembled WGS sequence"/>
</dbReference>
<organism evidence="1 2">
    <name type="scientific">Streblomastix strix</name>
    <dbReference type="NCBI Taxonomy" id="222440"/>
    <lineage>
        <taxon>Eukaryota</taxon>
        <taxon>Metamonada</taxon>
        <taxon>Preaxostyla</taxon>
        <taxon>Oxymonadida</taxon>
        <taxon>Streblomastigidae</taxon>
        <taxon>Streblomastix</taxon>
    </lineage>
</organism>
<gene>
    <name evidence="1" type="ORF">EZS28_034403</name>
</gene>
<dbReference type="EMBL" id="SNRW01015753">
    <property type="protein sequence ID" value="KAA6370071.1"/>
    <property type="molecule type" value="Genomic_DNA"/>
</dbReference>
<dbReference type="AlphaFoldDB" id="A0A5J4UJ33"/>
<sequence>MGQFQGQQIQNPIQYRFGRENTYKRSYQSHRRGGRGRRNYGQNFRFNYISGSQQREEDSDQSIIEVGILTRKIAV</sequence>
<name>A0A5J4UJ33_9EUKA</name>
<comment type="caution">
    <text evidence="1">The sequence shown here is derived from an EMBL/GenBank/DDBJ whole genome shotgun (WGS) entry which is preliminary data.</text>
</comment>
<reference evidence="1 2" key="1">
    <citation type="submission" date="2019-03" db="EMBL/GenBank/DDBJ databases">
        <title>Single cell metagenomics reveals metabolic interactions within the superorganism composed of flagellate Streblomastix strix and complex community of Bacteroidetes bacteria on its surface.</title>
        <authorList>
            <person name="Treitli S.C."/>
            <person name="Kolisko M."/>
            <person name="Husnik F."/>
            <person name="Keeling P."/>
            <person name="Hampl V."/>
        </authorList>
    </citation>
    <scope>NUCLEOTIDE SEQUENCE [LARGE SCALE GENOMIC DNA]</scope>
    <source>
        <strain evidence="1">ST1C</strain>
    </source>
</reference>
<accession>A0A5J4UJ33</accession>
<proteinExistence type="predicted"/>
<protein>
    <submittedName>
        <fullName evidence="1">Uncharacterized protein</fullName>
    </submittedName>
</protein>
<evidence type="ECO:0000313" key="2">
    <source>
        <dbReference type="Proteomes" id="UP000324800"/>
    </source>
</evidence>
<evidence type="ECO:0000313" key="1">
    <source>
        <dbReference type="EMBL" id="KAA6370071.1"/>
    </source>
</evidence>